<gene>
    <name evidence="2" type="ORF">FE257_002680</name>
</gene>
<organism evidence="2 3">
    <name type="scientific">Aspergillus nanangensis</name>
    <dbReference type="NCBI Taxonomy" id="2582783"/>
    <lineage>
        <taxon>Eukaryota</taxon>
        <taxon>Fungi</taxon>
        <taxon>Dikarya</taxon>
        <taxon>Ascomycota</taxon>
        <taxon>Pezizomycotina</taxon>
        <taxon>Eurotiomycetes</taxon>
        <taxon>Eurotiomycetidae</taxon>
        <taxon>Eurotiales</taxon>
        <taxon>Aspergillaceae</taxon>
        <taxon>Aspergillus</taxon>
        <taxon>Aspergillus subgen. Circumdati</taxon>
    </lineage>
</organism>
<evidence type="ECO:0000313" key="3">
    <source>
        <dbReference type="Proteomes" id="UP001194746"/>
    </source>
</evidence>
<keyword evidence="1" id="KW-0472">Membrane</keyword>
<keyword evidence="1" id="KW-1133">Transmembrane helix</keyword>
<feature type="transmembrane region" description="Helical" evidence="1">
    <location>
        <begin position="45"/>
        <end position="64"/>
    </location>
</feature>
<feature type="transmembrane region" description="Helical" evidence="1">
    <location>
        <begin position="101"/>
        <end position="120"/>
    </location>
</feature>
<sequence length="122" mass="13267">MIFLPQSASPAVWPVAIIAGLSLPMHAHQLINPQRAMKRYDANSVVCRVLAIILVFINTCDLIASLQGALFYVFISYAARIMTLCLFALEGGKWRTAAKFEGIMVGGVAVLAVFLSSTCIDY</sequence>
<feature type="transmembrane region" description="Helical" evidence="1">
    <location>
        <begin position="12"/>
        <end position="33"/>
    </location>
</feature>
<accession>A0AAD4GNY7</accession>
<proteinExistence type="predicted"/>
<keyword evidence="1" id="KW-0812">Transmembrane</keyword>
<dbReference type="EMBL" id="VCAU01000143">
    <property type="protein sequence ID" value="KAF9883886.1"/>
    <property type="molecule type" value="Genomic_DNA"/>
</dbReference>
<reference evidence="2" key="2">
    <citation type="submission" date="2020-02" db="EMBL/GenBank/DDBJ databases">
        <authorList>
            <person name="Gilchrist C.L.M."/>
            <person name="Chooi Y.-H."/>
        </authorList>
    </citation>
    <scope>NUCLEOTIDE SEQUENCE</scope>
    <source>
        <strain evidence="2">MST-FP2251</strain>
    </source>
</reference>
<dbReference type="AlphaFoldDB" id="A0AAD4GNY7"/>
<evidence type="ECO:0000256" key="1">
    <source>
        <dbReference type="SAM" id="Phobius"/>
    </source>
</evidence>
<comment type="caution">
    <text evidence="2">The sequence shown here is derived from an EMBL/GenBank/DDBJ whole genome shotgun (WGS) entry which is preliminary data.</text>
</comment>
<name>A0AAD4GNY7_ASPNN</name>
<keyword evidence="3" id="KW-1185">Reference proteome</keyword>
<feature type="transmembrane region" description="Helical" evidence="1">
    <location>
        <begin position="70"/>
        <end position="89"/>
    </location>
</feature>
<dbReference type="Proteomes" id="UP001194746">
    <property type="component" value="Unassembled WGS sequence"/>
</dbReference>
<evidence type="ECO:0000313" key="2">
    <source>
        <dbReference type="EMBL" id="KAF9883886.1"/>
    </source>
</evidence>
<reference evidence="2" key="1">
    <citation type="journal article" date="2019" name="Beilstein J. Org. Chem.">
        <title>Nanangenines: drimane sesquiterpenoids as the dominant metabolite cohort of a novel Australian fungus, Aspergillus nanangensis.</title>
        <authorList>
            <person name="Lacey H.J."/>
            <person name="Gilchrist C.L.M."/>
            <person name="Crombie A."/>
            <person name="Kalaitzis J.A."/>
            <person name="Vuong D."/>
            <person name="Rutledge P.J."/>
            <person name="Turner P."/>
            <person name="Pitt J.I."/>
            <person name="Lacey E."/>
            <person name="Chooi Y.H."/>
            <person name="Piggott A.M."/>
        </authorList>
    </citation>
    <scope>NUCLEOTIDE SEQUENCE</scope>
    <source>
        <strain evidence="2">MST-FP2251</strain>
    </source>
</reference>
<protein>
    <submittedName>
        <fullName evidence="2">Uncharacterized protein</fullName>
    </submittedName>
</protein>